<protein>
    <submittedName>
        <fullName evidence="10">Butyryl-CoA dehydrogenase</fullName>
    </submittedName>
</protein>
<dbReference type="SUPFAM" id="SSF56645">
    <property type="entry name" value="Acyl-CoA dehydrogenase NM domain-like"/>
    <property type="match status" value="1"/>
</dbReference>
<dbReference type="Gene3D" id="2.40.110.10">
    <property type="entry name" value="Butyryl-CoA Dehydrogenase, subunit A, domain 2"/>
    <property type="match status" value="1"/>
</dbReference>
<keyword evidence="3 6" id="KW-0285">Flavoprotein</keyword>
<dbReference type="InterPro" id="IPR013786">
    <property type="entry name" value="AcylCoA_DH/ox_N"/>
</dbReference>
<dbReference type="Proteomes" id="UP000264006">
    <property type="component" value="Chromosome"/>
</dbReference>
<dbReference type="GO" id="GO:0050660">
    <property type="term" value="F:flavin adenine dinucleotide binding"/>
    <property type="evidence" value="ECO:0007669"/>
    <property type="project" value="InterPro"/>
</dbReference>
<comment type="cofactor">
    <cofactor evidence="1 6">
        <name>FAD</name>
        <dbReference type="ChEBI" id="CHEBI:57692"/>
    </cofactor>
</comment>
<evidence type="ECO:0000313" key="11">
    <source>
        <dbReference type="Proteomes" id="UP000264006"/>
    </source>
</evidence>
<dbReference type="PROSITE" id="PS00073">
    <property type="entry name" value="ACYL_COA_DH_2"/>
    <property type="match status" value="1"/>
</dbReference>
<dbReference type="Pfam" id="PF02771">
    <property type="entry name" value="Acyl-CoA_dh_N"/>
    <property type="match status" value="1"/>
</dbReference>
<feature type="domain" description="Acyl-CoA dehydrogenase/oxidase N-terminal" evidence="9">
    <location>
        <begin position="7"/>
        <end position="116"/>
    </location>
</feature>
<dbReference type="PANTHER" id="PTHR43884:SF12">
    <property type="entry name" value="ISOVALERYL-COA DEHYDROGENASE, MITOCHONDRIAL-RELATED"/>
    <property type="match status" value="1"/>
</dbReference>
<organism evidence="10 11">
    <name type="scientific">Euzebya pacifica</name>
    <dbReference type="NCBI Taxonomy" id="1608957"/>
    <lineage>
        <taxon>Bacteria</taxon>
        <taxon>Bacillati</taxon>
        <taxon>Actinomycetota</taxon>
        <taxon>Nitriliruptoria</taxon>
        <taxon>Euzebyales</taxon>
    </lineage>
</organism>
<dbReference type="RefSeq" id="WP_114590571.1">
    <property type="nucleotide sequence ID" value="NZ_CP031165.1"/>
</dbReference>
<dbReference type="InterPro" id="IPR046373">
    <property type="entry name" value="Acyl-CoA_Oxase/DH_mid-dom_sf"/>
</dbReference>
<dbReference type="InterPro" id="IPR036250">
    <property type="entry name" value="AcylCo_DH-like_C"/>
</dbReference>
<dbReference type="PANTHER" id="PTHR43884">
    <property type="entry name" value="ACYL-COA DEHYDROGENASE"/>
    <property type="match status" value="1"/>
</dbReference>
<dbReference type="PIRSF" id="PIRSF016578">
    <property type="entry name" value="HsaA"/>
    <property type="match status" value="1"/>
</dbReference>
<comment type="similarity">
    <text evidence="2 6">Belongs to the acyl-CoA dehydrogenase family.</text>
</comment>
<evidence type="ECO:0000256" key="4">
    <source>
        <dbReference type="ARBA" id="ARBA00022827"/>
    </source>
</evidence>
<dbReference type="InterPro" id="IPR009100">
    <property type="entry name" value="AcylCoA_DH/oxidase_NM_dom_sf"/>
</dbReference>
<name>A0A346XUC6_9ACTN</name>
<evidence type="ECO:0000259" key="9">
    <source>
        <dbReference type="Pfam" id="PF02771"/>
    </source>
</evidence>
<dbReference type="AlphaFoldDB" id="A0A346XUC6"/>
<evidence type="ECO:0000256" key="5">
    <source>
        <dbReference type="ARBA" id="ARBA00023002"/>
    </source>
</evidence>
<gene>
    <name evidence="10" type="ORF">DVS28_a1123</name>
</gene>
<proteinExistence type="inferred from homology"/>
<accession>A0A346XUC6</accession>
<dbReference type="FunFam" id="2.40.110.10:FF:000002">
    <property type="entry name" value="Acyl-CoA dehydrogenase fadE12"/>
    <property type="match status" value="1"/>
</dbReference>
<dbReference type="KEGG" id="euz:DVS28_a1123"/>
<dbReference type="OrthoDB" id="8876745at2"/>
<keyword evidence="5 6" id="KW-0560">Oxidoreductase</keyword>
<dbReference type="InterPro" id="IPR037069">
    <property type="entry name" value="AcylCoA_DH/ox_N_sf"/>
</dbReference>
<dbReference type="Gene3D" id="1.10.540.10">
    <property type="entry name" value="Acyl-CoA dehydrogenase/oxidase, N-terminal domain"/>
    <property type="match status" value="1"/>
</dbReference>
<dbReference type="FunFam" id="1.10.540.10:FF:000002">
    <property type="entry name" value="Acyl-CoA dehydrogenase FadE19"/>
    <property type="match status" value="1"/>
</dbReference>
<keyword evidence="11" id="KW-1185">Reference proteome</keyword>
<dbReference type="FunFam" id="1.20.140.10:FF:000004">
    <property type="entry name" value="Acyl-CoA dehydrogenase FadE25"/>
    <property type="match status" value="1"/>
</dbReference>
<evidence type="ECO:0000256" key="2">
    <source>
        <dbReference type="ARBA" id="ARBA00009347"/>
    </source>
</evidence>
<dbReference type="Gene3D" id="1.20.140.10">
    <property type="entry name" value="Butyryl-CoA Dehydrogenase, subunit A, domain 3"/>
    <property type="match status" value="1"/>
</dbReference>
<sequence length="378" mass="41228">MNFDLNDEQAGIRQLAKDFCDRELAPNARELDRTEAFPDELVPKLFDVGFLGATIPTEYGGMGLDYLSYGLIVEETGRTDASIRSMISVNLGLVGSSLLNYGTEEQKQEWLPRLATEGLGAFGLTEPDHGSNPNGMKTFARRDGDDWVINGSKMWITNGSRGVLTVVYAQTDDGITAFLVPQDTPGYSGTPLHGKLGLRAGDTAELSLTDVRVPKANVLGEIGKGLRIALHSLDNGRFSLAAGCTGISQACLDASLEYALEREQFGKKIGGFQLVQELLSDIYLDLEASRALTWKVAWKHDKGERHTVESSVAKTFASEAAVRNANRAVQVHGGYGYSDEYPVGRYLRDARVTTLYEGTSQIQRLLLGRHLTGLNAFT</sequence>
<feature type="domain" description="Acyl-CoA oxidase/dehydrogenase middle" evidence="8">
    <location>
        <begin position="121"/>
        <end position="211"/>
    </location>
</feature>
<dbReference type="InterPro" id="IPR006089">
    <property type="entry name" value="Acyl-CoA_DH_CS"/>
</dbReference>
<evidence type="ECO:0000256" key="6">
    <source>
        <dbReference type="RuleBase" id="RU362125"/>
    </source>
</evidence>
<dbReference type="SUPFAM" id="SSF47203">
    <property type="entry name" value="Acyl-CoA dehydrogenase C-terminal domain-like"/>
    <property type="match status" value="1"/>
</dbReference>
<dbReference type="Pfam" id="PF02770">
    <property type="entry name" value="Acyl-CoA_dh_M"/>
    <property type="match status" value="1"/>
</dbReference>
<dbReference type="Pfam" id="PF00441">
    <property type="entry name" value="Acyl-CoA_dh_1"/>
    <property type="match status" value="1"/>
</dbReference>
<reference evidence="10 11" key="1">
    <citation type="submission" date="2018-09" db="EMBL/GenBank/DDBJ databases">
        <title>Complete genome sequence of Euzebya sp. DY32-46 isolated from seawater of Pacific Ocean.</title>
        <authorList>
            <person name="Xu L."/>
            <person name="Wu Y.-H."/>
            <person name="Xu X.-W."/>
        </authorList>
    </citation>
    <scope>NUCLEOTIDE SEQUENCE [LARGE SCALE GENOMIC DNA]</scope>
    <source>
        <strain evidence="10 11">DY32-46</strain>
    </source>
</reference>
<keyword evidence="4 6" id="KW-0274">FAD</keyword>
<evidence type="ECO:0000259" key="8">
    <source>
        <dbReference type="Pfam" id="PF02770"/>
    </source>
</evidence>
<evidence type="ECO:0000256" key="1">
    <source>
        <dbReference type="ARBA" id="ARBA00001974"/>
    </source>
</evidence>
<dbReference type="GO" id="GO:0003995">
    <property type="term" value="F:acyl-CoA dehydrogenase activity"/>
    <property type="evidence" value="ECO:0007669"/>
    <property type="project" value="InterPro"/>
</dbReference>
<feature type="domain" description="Acyl-CoA dehydrogenase/oxidase C-terminal" evidence="7">
    <location>
        <begin position="223"/>
        <end position="371"/>
    </location>
</feature>
<evidence type="ECO:0000313" key="10">
    <source>
        <dbReference type="EMBL" id="AXV05823.1"/>
    </source>
</evidence>
<dbReference type="InterPro" id="IPR009075">
    <property type="entry name" value="AcylCo_DH/oxidase_C"/>
</dbReference>
<evidence type="ECO:0000259" key="7">
    <source>
        <dbReference type="Pfam" id="PF00441"/>
    </source>
</evidence>
<dbReference type="EMBL" id="CP031165">
    <property type="protein sequence ID" value="AXV05823.1"/>
    <property type="molecule type" value="Genomic_DNA"/>
</dbReference>
<evidence type="ECO:0000256" key="3">
    <source>
        <dbReference type="ARBA" id="ARBA00022630"/>
    </source>
</evidence>
<dbReference type="InterPro" id="IPR006091">
    <property type="entry name" value="Acyl-CoA_Oxase/DH_mid-dom"/>
</dbReference>